<dbReference type="GO" id="GO:0070205">
    <property type="term" value="F:2-succinyl-6-hydroxy-2,4-cyclohexadiene-1-carboxylate synthase activity"/>
    <property type="evidence" value="ECO:0007669"/>
    <property type="project" value="UniProtKB-EC"/>
</dbReference>
<dbReference type="InterPro" id="IPR022485">
    <property type="entry name" value="SHCHC_synthase_MenH"/>
</dbReference>
<dbReference type="Pfam" id="PF12697">
    <property type="entry name" value="Abhydrolase_6"/>
    <property type="match status" value="1"/>
</dbReference>
<name>A0ABS5V431_9GAMM</name>
<dbReference type="HAMAP" id="MF_01660">
    <property type="entry name" value="MenH"/>
    <property type="match status" value="1"/>
</dbReference>
<comment type="catalytic activity">
    <reaction evidence="3">
        <text>5-enolpyruvoyl-6-hydroxy-2-succinyl-cyclohex-3-ene-1-carboxylate = (1R,6R)-6-hydroxy-2-succinyl-cyclohexa-2,4-diene-1-carboxylate + pyruvate</text>
        <dbReference type="Rhea" id="RHEA:25597"/>
        <dbReference type="ChEBI" id="CHEBI:15361"/>
        <dbReference type="ChEBI" id="CHEBI:58689"/>
        <dbReference type="ChEBI" id="CHEBI:58818"/>
        <dbReference type="EC" id="4.2.99.20"/>
    </reaction>
</comment>
<dbReference type="EMBL" id="JAHEPS010000004">
    <property type="protein sequence ID" value="MBT1445224.1"/>
    <property type="molecule type" value="Genomic_DNA"/>
</dbReference>
<evidence type="ECO:0000259" key="4">
    <source>
        <dbReference type="Pfam" id="PF12697"/>
    </source>
</evidence>
<reference evidence="5 6" key="1">
    <citation type="submission" date="2021-05" db="EMBL/GenBank/DDBJ databases">
        <title>Shewanella sp. JM162201.</title>
        <authorList>
            <person name="Xu S."/>
            <person name="Li A."/>
        </authorList>
    </citation>
    <scope>NUCLEOTIDE SEQUENCE [LARGE SCALE GENOMIC DNA]</scope>
    <source>
        <strain evidence="5 6">JM162201</strain>
    </source>
</reference>
<accession>A0ABS5V431</accession>
<comment type="pathway">
    <text evidence="3">Quinol/quinone metabolism; 1,4-dihydroxy-2-naphthoate biosynthesis; 1,4-dihydroxy-2-naphthoate from chorismate: step 3/7.</text>
</comment>
<evidence type="ECO:0000256" key="2">
    <source>
        <dbReference type="ARBA" id="ARBA00023239"/>
    </source>
</evidence>
<dbReference type="Proteomes" id="UP001195903">
    <property type="component" value="Unassembled WGS sequence"/>
</dbReference>
<keyword evidence="2 3" id="KW-0456">Lyase</keyword>
<keyword evidence="6" id="KW-1185">Reference proteome</keyword>
<comment type="caution">
    <text evidence="5">The sequence shown here is derived from an EMBL/GenBank/DDBJ whole genome shotgun (WGS) entry which is preliminary data.</text>
</comment>
<evidence type="ECO:0000313" key="5">
    <source>
        <dbReference type="EMBL" id="MBT1445224.1"/>
    </source>
</evidence>
<comment type="similarity">
    <text evidence="3">Belongs to the AB hydrolase superfamily. MenH family.</text>
</comment>
<dbReference type="PANTHER" id="PTHR42916:SF1">
    <property type="entry name" value="PROTEIN PHYLLO, CHLOROPLASTIC"/>
    <property type="match status" value="1"/>
</dbReference>
<comment type="pathway">
    <text evidence="3">Quinol/quinone metabolism; menaquinone biosynthesis.</text>
</comment>
<organism evidence="5 6">
    <name type="scientific">Shewanella jiangmenensis</name>
    <dbReference type="NCBI Taxonomy" id="2837387"/>
    <lineage>
        <taxon>Bacteria</taxon>
        <taxon>Pseudomonadati</taxon>
        <taxon>Pseudomonadota</taxon>
        <taxon>Gammaproteobacteria</taxon>
        <taxon>Alteromonadales</taxon>
        <taxon>Shewanellaceae</taxon>
        <taxon>Shewanella</taxon>
    </lineage>
</organism>
<evidence type="ECO:0000256" key="1">
    <source>
        <dbReference type="ARBA" id="ARBA00022428"/>
    </source>
</evidence>
<comment type="function">
    <text evidence="3">Catalyzes a proton abstraction reaction that results in 2,5-elimination of pyruvate from 2-succinyl-5-enolpyruvyl-6-hydroxy-3-cyclohexene-1-carboxylate (SEPHCHC) and the formation of 2-succinyl-6-hydroxy-2,4-cyclohexadiene-1-carboxylate (SHCHC).</text>
</comment>
<dbReference type="RefSeq" id="WP_214507427.1">
    <property type="nucleotide sequence ID" value="NZ_JAHEPS010000004.1"/>
</dbReference>
<feature type="domain" description="AB hydrolase-1" evidence="4">
    <location>
        <begin position="18"/>
        <end position="265"/>
    </location>
</feature>
<gene>
    <name evidence="3 5" type="primary">menH</name>
    <name evidence="5" type="ORF">KJI95_11900</name>
</gene>
<dbReference type="InterPro" id="IPR029058">
    <property type="entry name" value="AB_hydrolase_fold"/>
</dbReference>
<dbReference type="EC" id="4.2.99.20" evidence="3"/>
<dbReference type="SUPFAM" id="SSF53474">
    <property type="entry name" value="alpha/beta-Hydrolases"/>
    <property type="match status" value="1"/>
</dbReference>
<comment type="subunit">
    <text evidence="3">Monomer.</text>
</comment>
<dbReference type="InterPro" id="IPR000073">
    <property type="entry name" value="AB_hydrolase_1"/>
</dbReference>
<proteinExistence type="inferred from homology"/>
<evidence type="ECO:0000256" key="3">
    <source>
        <dbReference type="HAMAP-Rule" id="MF_01660"/>
    </source>
</evidence>
<keyword evidence="1 3" id="KW-0474">Menaquinone biosynthesis</keyword>
<evidence type="ECO:0000313" key="6">
    <source>
        <dbReference type="Proteomes" id="UP001195903"/>
    </source>
</evidence>
<dbReference type="Gene3D" id="3.40.50.1820">
    <property type="entry name" value="alpha/beta hydrolase"/>
    <property type="match status" value="1"/>
</dbReference>
<dbReference type="PANTHER" id="PTHR42916">
    <property type="entry name" value="2-SUCCINYL-5-ENOLPYRUVYL-6-HYDROXY-3-CYCLOHEXENE-1-CARBOXYLATE SYNTHASE"/>
    <property type="match status" value="1"/>
</dbReference>
<protein>
    <recommendedName>
        <fullName evidence="3">Putative 2-succinyl-6-hydroxy-2,4-cyclohexadiene-1-carboxylate synthase</fullName>
        <shortName evidence="3">SHCHC synthase</shortName>
        <ecNumber evidence="3">4.2.99.20</ecNumber>
    </recommendedName>
</protein>
<dbReference type="NCBIfam" id="TIGR03695">
    <property type="entry name" value="menH_SHCHC"/>
    <property type="match status" value="1"/>
</dbReference>
<sequence>MRAKPLFEPENGAVKPVLLLLHGFLGSGDDWQTLRPLLEPHFRLLTPDLPGHGRQPLACDRYDFNGVCEALCRYLAREAVTELHLLGYSLGGRIALHLAGMLSQADGPRLLSLTLESSHPGLVSEQLRIERLASDSLWAERLEQGSITDFLDAWYRQGVFAHLDEQARAALIAKRSQSQPESERHALRAMYLGSSLGRQADLSALPLSLHCPFYYVVGEQDAKFTAIASHWQQALADQGKTLQLIRIANAGHHCHGEQPEAVASALLLQLSNDLSRPGMTAAPPIRQ</sequence>